<dbReference type="Proteomes" id="UP001225644">
    <property type="component" value="Unassembled WGS sequence"/>
</dbReference>
<gene>
    <name evidence="1" type="ORF">J2Z49_002282</name>
</gene>
<proteinExistence type="predicted"/>
<keyword evidence="2" id="KW-1185">Reference proteome</keyword>
<dbReference type="RefSeq" id="WP_307403035.1">
    <property type="nucleotide sequence ID" value="NZ_JAUSUX010000020.1"/>
</dbReference>
<organism evidence="1 2">
    <name type="scientific">Desulfofundulus luciae</name>
    <dbReference type="NCBI Taxonomy" id="74702"/>
    <lineage>
        <taxon>Bacteria</taxon>
        <taxon>Bacillati</taxon>
        <taxon>Bacillota</taxon>
        <taxon>Clostridia</taxon>
        <taxon>Eubacteriales</taxon>
        <taxon>Peptococcaceae</taxon>
        <taxon>Desulfofundulus</taxon>
    </lineage>
</organism>
<evidence type="ECO:0000313" key="1">
    <source>
        <dbReference type="EMBL" id="MDQ0287163.1"/>
    </source>
</evidence>
<reference evidence="1 2" key="1">
    <citation type="submission" date="2023-07" db="EMBL/GenBank/DDBJ databases">
        <title>Genomic Encyclopedia of Type Strains, Phase IV (KMG-IV): sequencing the most valuable type-strain genomes for metagenomic binning, comparative biology and taxonomic classification.</title>
        <authorList>
            <person name="Goeker M."/>
        </authorList>
    </citation>
    <scope>NUCLEOTIDE SEQUENCE [LARGE SCALE GENOMIC DNA]</scope>
    <source>
        <strain evidence="1 2">DSM 12396</strain>
    </source>
</reference>
<evidence type="ECO:0000313" key="2">
    <source>
        <dbReference type="Proteomes" id="UP001225644"/>
    </source>
</evidence>
<protein>
    <submittedName>
        <fullName evidence="1">Coiled-coil protein SlyX</fullName>
    </submittedName>
</protein>
<name>A0ABU0B3T5_9FIRM</name>
<accession>A0ABU0B3T5</accession>
<comment type="caution">
    <text evidence="1">The sequence shown here is derived from an EMBL/GenBank/DDBJ whole genome shotgun (WGS) entry which is preliminary data.</text>
</comment>
<sequence length="44" mass="4985">MEELEKRVTRLEQELSQAAKQIRGLAFTLALLPAGARFLLTKGW</sequence>
<dbReference type="EMBL" id="JAUSUX010000020">
    <property type="protein sequence ID" value="MDQ0287163.1"/>
    <property type="molecule type" value="Genomic_DNA"/>
</dbReference>